<feature type="region of interest" description="Disordered" evidence="1">
    <location>
        <begin position="140"/>
        <end position="206"/>
    </location>
</feature>
<feature type="compositionally biased region" description="Acidic residues" evidence="1">
    <location>
        <begin position="142"/>
        <end position="165"/>
    </location>
</feature>
<proteinExistence type="predicted"/>
<evidence type="ECO:0000313" key="3">
    <source>
        <dbReference type="Proteomes" id="UP000033647"/>
    </source>
</evidence>
<dbReference type="Proteomes" id="UP000033647">
    <property type="component" value="Unassembled WGS sequence"/>
</dbReference>
<sequence length="206" mass="22309">MELDEGNYEAHCSIVKKIFHYPTKPGEAQVLRRVADGFAAPIAACGGLDAVSKVRATSEPSKTASVLYWRANVIAETHLNLKSETVPELRGWVGEDRGVDEPVEASLSGVDSELLATASYSGVESERLISNKTLIAGYDYDSGADGDEDESDGEDEFDDDGENSEPEPAGYPSDDGEDYYPDEGEQGYTPIERLEMCSPRPMCLAT</sequence>
<comment type="caution">
    <text evidence="2">The sequence shown here is derived from an EMBL/GenBank/DDBJ whole genome shotgun (WGS) entry which is preliminary data.</text>
</comment>
<accession>A0A0F4G7V5</accession>
<reference evidence="2 3" key="1">
    <citation type="submission" date="2015-03" db="EMBL/GenBank/DDBJ databases">
        <title>RNA-seq based gene annotation and comparative genomics of four Zymoseptoria species reveal species-specific pathogenicity related genes and transposable element activity.</title>
        <authorList>
            <person name="Grandaubert J."/>
            <person name="Bhattacharyya A."/>
            <person name="Stukenbrock E.H."/>
        </authorList>
    </citation>
    <scope>NUCLEOTIDE SEQUENCE [LARGE SCALE GENOMIC DNA]</scope>
    <source>
        <strain evidence="2 3">Zb18110</strain>
    </source>
</reference>
<organism evidence="2 3">
    <name type="scientific">Zymoseptoria brevis</name>
    <dbReference type="NCBI Taxonomy" id="1047168"/>
    <lineage>
        <taxon>Eukaryota</taxon>
        <taxon>Fungi</taxon>
        <taxon>Dikarya</taxon>
        <taxon>Ascomycota</taxon>
        <taxon>Pezizomycotina</taxon>
        <taxon>Dothideomycetes</taxon>
        <taxon>Dothideomycetidae</taxon>
        <taxon>Mycosphaerellales</taxon>
        <taxon>Mycosphaerellaceae</taxon>
        <taxon>Zymoseptoria</taxon>
    </lineage>
</organism>
<dbReference type="AlphaFoldDB" id="A0A0F4G7V5"/>
<evidence type="ECO:0000256" key="1">
    <source>
        <dbReference type="SAM" id="MobiDB-lite"/>
    </source>
</evidence>
<protein>
    <recommendedName>
        <fullName evidence="4">Transcription factor Iwr1 domain-containing protein</fullName>
    </recommendedName>
</protein>
<evidence type="ECO:0000313" key="2">
    <source>
        <dbReference type="EMBL" id="KJX93436.1"/>
    </source>
</evidence>
<evidence type="ECO:0008006" key="4">
    <source>
        <dbReference type="Google" id="ProtNLM"/>
    </source>
</evidence>
<keyword evidence="3" id="KW-1185">Reference proteome</keyword>
<feature type="compositionally biased region" description="Acidic residues" evidence="1">
    <location>
        <begin position="174"/>
        <end position="185"/>
    </location>
</feature>
<dbReference type="EMBL" id="LAFY01004276">
    <property type="protein sequence ID" value="KJX93436.1"/>
    <property type="molecule type" value="Genomic_DNA"/>
</dbReference>
<name>A0A0F4G7V5_9PEZI</name>
<gene>
    <name evidence="2" type="ORF">TI39_contig4317g00003</name>
</gene>